<dbReference type="Proteomes" id="UP000007798">
    <property type="component" value="Unassembled WGS sequence"/>
</dbReference>
<evidence type="ECO:0000313" key="2">
    <source>
        <dbReference type="Proteomes" id="UP000007798"/>
    </source>
</evidence>
<dbReference type="AlphaFoldDB" id="A0A0Q9WTJ9"/>
<gene>
    <name evidence="1" type="primary">Dwil\GK27900</name>
    <name evidence="1" type="ORF">Dwil_GK27900</name>
</gene>
<keyword evidence="2" id="KW-1185">Reference proteome</keyword>
<accession>A0A0Q9WTJ9</accession>
<dbReference type="EMBL" id="CH964239">
    <property type="protein sequence ID" value="KRF99550.1"/>
    <property type="molecule type" value="Genomic_DNA"/>
</dbReference>
<sequence length="96" mass="11229">MGNCSWNLLPPLRNVNVNRIVSNAISDRLIMAEGELPHRRHLNFMRASTIVQSRSLIMAVARQWLLKRLQWQCSNSILWTILSSLNTNYSRDFRFS</sequence>
<dbReference type="InParanoid" id="A0A0Q9WTJ9"/>
<evidence type="ECO:0000313" key="1">
    <source>
        <dbReference type="EMBL" id="KRF99550.1"/>
    </source>
</evidence>
<proteinExistence type="predicted"/>
<organism evidence="1 2">
    <name type="scientific">Drosophila willistoni</name>
    <name type="common">Fruit fly</name>
    <dbReference type="NCBI Taxonomy" id="7260"/>
    <lineage>
        <taxon>Eukaryota</taxon>
        <taxon>Metazoa</taxon>
        <taxon>Ecdysozoa</taxon>
        <taxon>Arthropoda</taxon>
        <taxon>Hexapoda</taxon>
        <taxon>Insecta</taxon>
        <taxon>Pterygota</taxon>
        <taxon>Neoptera</taxon>
        <taxon>Endopterygota</taxon>
        <taxon>Diptera</taxon>
        <taxon>Brachycera</taxon>
        <taxon>Muscomorpha</taxon>
        <taxon>Ephydroidea</taxon>
        <taxon>Drosophilidae</taxon>
        <taxon>Drosophila</taxon>
        <taxon>Sophophora</taxon>
    </lineage>
</organism>
<reference evidence="1 2" key="1">
    <citation type="journal article" date="2007" name="Nature">
        <title>Evolution of genes and genomes on the Drosophila phylogeny.</title>
        <authorList>
            <consortium name="Drosophila 12 Genomes Consortium"/>
            <person name="Clark A.G."/>
            <person name="Eisen M.B."/>
            <person name="Smith D.R."/>
            <person name="Bergman C.M."/>
            <person name="Oliver B."/>
            <person name="Markow T.A."/>
            <person name="Kaufman T.C."/>
            <person name="Kellis M."/>
            <person name="Gelbart W."/>
            <person name="Iyer V.N."/>
            <person name="Pollard D.A."/>
            <person name="Sackton T.B."/>
            <person name="Larracuente A.M."/>
            <person name="Singh N.D."/>
            <person name="Abad J.P."/>
            <person name="Abt D.N."/>
            <person name="Adryan B."/>
            <person name="Aguade M."/>
            <person name="Akashi H."/>
            <person name="Anderson W.W."/>
            <person name="Aquadro C.F."/>
            <person name="Ardell D.H."/>
            <person name="Arguello R."/>
            <person name="Artieri C.G."/>
            <person name="Barbash D.A."/>
            <person name="Barker D."/>
            <person name="Barsanti P."/>
            <person name="Batterham P."/>
            <person name="Batzoglou S."/>
            <person name="Begun D."/>
            <person name="Bhutkar A."/>
            <person name="Blanco E."/>
            <person name="Bosak S.A."/>
            <person name="Bradley R.K."/>
            <person name="Brand A.D."/>
            <person name="Brent M.R."/>
            <person name="Brooks A.N."/>
            <person name="Brown R.H."/>
            <person name="Butlin R.K."/>
            <person name="Caggese C."/>
            <person name="Calvi B.R."/>
            <person name="Bernardo de Carvalho A."/>
            <person name="Caspi A."/>
            <person name="Castrezana S."/>
            <person name="Celniker S.E."/>
            <person name="Chang J.L."/>
            <person name="Chapple C."/>
            <person name="Chatterji S."/>
            <person name="Chinwalla A."/>
            <person name="Civetta A."/>
            <person name="Clifton S.W."/>
            <person name="Comeron J.M."/>
            <person name="Costello J.C."/>
            <person name="Coyne J.A."/>
            <person name="Daub J."/>
            <person name="David R.G."/>
            <person name="Delcher A.L."/>
            <person name="Delehaunty K."/>
            <person name="Do C.B."/>
            <person name="Ebling H."/>
            <person name="Edwards K."/>
            <person name="Eickbush T."/>
            <person name="Evans J.D."/>
            <person name="Filipski A."/>
            <person name="Findeiss S."/>
            <person name="Freyhult E."/>
            <person name="Fulton L."/>
            <person name="Fulton R."/>
            <person name="Garcia A.C."/>
            <person name="Gardiner A."/>
            <person name="Garfield D.A."/>
            <person name="Garvin B.E."/>
            <person name="Gibson G."/>
            <person name="Gilbert D."/>
            <person name="Gnerre S."/>
            <person name="Godfrey J."/>
            <person name="Good R."/>
            <person name="Gotea V."/>
            <person name="Gravely B."/>
            <person name="Greenberg A.J."/>
            <person name="Griffiths-Jones S."/>
            <person name="Gross S."/>
            <person name="Guigo R."/>
            <person name="Gustafson E.A."/>
            <person name="Haerty W."/>
            <person name="Hahn M.W."/>
            <person name="Halligan D.L."/>
            <person name="Halpern A.L."/>
            <person name="Halter G.M."/>
            <person name="Han M.V."/>
            <person name="Heger A."/>
            <person name="Hillier L."/>
            <person name="Hinrichs A.S."/>
            <person name="Holmes I."/>
            <person name="Hoskins R.A."/>
            <person name="Hubisz M.J."/>
            <person name="Hultmark D."/>
            <person name="Huntley M.A."/>
            <person name="Jaffe D.B."/>
            <person name="Jagadeeshan S."/>
            <person name="Jeck W.R."/>
            <person name="Johnson J."/>
            <person name="Jones C.D."/>
            <person name="Jordan W.C."/>
            <person name="Karpen G.H."/>
            <person name="Kataoka E."/>
            <person name="Keightley P.D."/>
            <person name="Kheradpour P."/>
            <person name="Kirkness E.F."/>
            <person name="Koerich L.B."/>
            <person name="Kristiansen K."/>
            <person name="Kudrna D."/>
            <person name="Kulathinal R.J."/>
            <person name="Kumar S."/>
            <person name="Kwok R."/>
            <person name="Lander E."/>
            <person name="Langley C.H."/>
            <person name="Lapoint R."/>
            <person name="Lazzaro B.P."/>
            <person name="Lee S.J."/>
            <person name="Levesque L."/>
            <person name="Li R."/>
            <person name="Lin C.F."/>
            <person name="Lin M.F."/>
            <person name="Lindblad-Toh K."/>
            <person name="Llopart A."/>
            <person name="Long M."/>
            <person name="Low L."/>
            <person name="Lozovsky E."/>
            <person name="Lu J."/>
            <person name="Luo M."/>
            <person name="Machado C.A."/>
            <person name="Makalowski W."/>
            <person name="Marzo M."/>
            <person name="Matsuda M."/>
            <person name="Matzkin L."/>
            <person name="McAllister B."/>
            <person name="McBride C.S."/>
            <person name="McKernan B."/>
            <person name="McKernan K."/>
            <person name="Mendez-Lago M."/>
            <person name="Minx P."/>
            <person name="Mollenhauer M.U."/>
            <person name="Montooth K."/>
            <person name="Mount S.M."/>
            <person name="Mu X."/>
            <person name="Myers E."/>
            <person name="Negre B."/>
            <person name="Newfeld S."/>
            <person name="Nielsen R."/>
            <person name="Noor M.A."/>
            <person name="O'Grady P."/>
            <person name="Pachter L."/>
            <person name="Papaceit M."/>
            <person name="Parisi M.J."/>
            <person name="Parisi M."/>
            <person name="Parts L."/>
            <person name="Pedersen J.S."/>
            <person name="Pesole G."/>
            <person name="Phillippy A.M."/>
            <person name="Ponting C.P."/>
            <person name="Pop M."/>
            <person name="Porcelli D."/>
            <person name="Powell J.R."/>
            <person name="Prohaska S."/>
            <person name="Pruitt K."/>
            <person name="Puig M."/>
            <person name="Quesneville H."/>
            <person name="Ram K.R."/>
            <person name="Rand D."/>
            <person name="Rasmussen M.D."/>
            <person name="Reed L.K."/>
            <person name="Reenan R."/>
            <person name="Reily A."/>
            <person name="Remington K.A."/>
            <person name="Rieger T.T."/>
            <person name="Ritchie M.G."/>
            <person name="Robin C."/>
            <person name="Rogers Y.H."/>
            <person name="Rohde C."/>
            <person name="Rozas J."/>
            <person name="Rubenfield M.J."/>
            <person name="Ruiz A."/>
            <person name="Russo S."/>
            <person name="Salzberg S.L."/>
            <person name="Sanchez-Gracia A."/>
            <person name="Saranga D.J."/>
            <person name="Sato H."/>
            <person name="Schaeffer S.W."/>
            <person name="Schatz M.C."/>
            <person name="Schlenke T."/>
            <person name="Schwartz R."/>
            <person name="Segarra C."/>
            <person name="Singh R.S."/>
            <person name="Sirot L."/>
            <person name="Sirota M."/>
            <person name="Sisneros N.B."/>
            <person name="Smith C.D."/>
            <person name="Smith T.F."/>
            <person name="Spieth J."/>
            <person name="Stage D.E."/>
            <person name="Stark A."/>
            <person name="Stephan W."/>
            <person name="Strausberg R.L."/>
            <person name="Strempel S."/>
            <person name="Sturgill D."/>
            <person name="Sutton G."/>
            <person name="Sutton G.G."/>
            <person name="Tao W."/>
            <person name="Teichmann S."/>
            <person name="Tobari Y.N."/>
            <person name="Tomimura Y."/>
            <person name="Tsolas J.M."/>
            <person name="Valente V.L."/>
            <person name="Venter E."/>
            <person name="Venter J.C."/>
            <person name="Vicario S."/>
            <person name="Vieira F.G."/>
            <person name="Vilella A.J."/>
            <person name="Villasante A."/>
            <person name="Walenz B."/>
            <person name="Wang J."/>
            <person name="Wasserman M."/>
            <person name="Watts T."/>
            <person name="Wilson D."/>
            <person name="Wilson R.K."/>
            <person name="Wing R.A."/>
            <person name="Wolfner M.F."/>
            <person name="Wong A."/>
            <person name="Wong G.K."/>
            <person name="Wu C.I."/>
            <person name="Wu G."/>
            <person name="Yamamoto D."/>
            <person name="Yang H.P."/>
            <person name="Yang S.P."/>
            <person name="Yorke J.A."/>
            <person name="Yoshida K."/>
            <person name="Zdobnov E."/>
            <person name="Zhang P."/>
            <person name="Zhang Y."/>
            <person name="Zimin A.V."/>
            <person name="Baldwin J."/>
            <person name="Abdouelleil A."/>
            <person name="Abdulkadir J."/>
            <person name="Abebe A."/>
            <person name="Abera B."/>
            <person name="Abreu J."/>
            <person name="Acer S.C."/>
            <person name="Aftuck L."/>
            <person name="Alexander A."/>
            <person name="An P."/>
            <person name="Anderson E."/>
            <person name="Anderson S."/>
            <person name="Arachi H."/>
            <person name="Azer M."/>
            <person name="Bachantsang P."/>
            <person name="Barry A."/>
            <person name="Bayul T."/>
            <person name="Berlin A."/>
            <person name="Bessette D."/>
            <person name="Bloom T."/>
            <person name="Blye J."/>
            <person name="Boguslavskiy L."/>
            <person name="Bonnet C."/>
            <person name="Boukhgalter B."/>
            <person name="Bourzgui I."/>
            <person name="Brown A."/>
            <person name="Cahill P."/>
            <person name="Channer S."/>
            <person name="Cheshatsang Y."/>
            <person name="Chuda L."/>
            <person name="Citroen M."/>
            <person name="Collymore A."/>
            <person name="Cooke P."/>
            <person name="Costello M."/>
            <person name="D'Aco K."/>
            <person name="Daza R."/>
            <person name="De Haan G."/>
            <person name="DeGray S."/>
            <person name="DeMaso C."/>
            <person name="Dhargay N."/>
            <person name="Dooley K."/>
            <person name="Dooley E."/>
            <person name="Doricent M."/>
            <person name="Dorje P."/>
            <person name="Dorjee K."/>
            <person name="Dupes A."/>
            <person name="Elong R."/>
            <person name="Falk J."/>
            <person name="Farina A."/>
            <person name="Faro S."/>
            <person name="Ferguson D."/>
            <person name="Fisher S."/>
            <person name="Foley C.D."/>
            <person name="Franke A."/>
            <person name="Friedrich D."/>
            <person name="Gadbois L."/>
            <person name="Gearin G."/>
            <person name="Gearin C.R."/>
            <person name="Giannoukos G."/>
            <person name="Goode T."/>
            <person name="Graham J."/>
            <person name="Grandbois E."/>
            <person name="Grewal S."/>
            <person name="Gyaltsen K."/>
            <person name="Hafez N."/>
            <person name="Hagos B."/>
            <person name="Hall J."/>
            <person name="Henson C."/>
            <person name="Hollinger A."/>
            <person name="Honan T."/>
            <person name="Huard M.D."/>
            <person name="Hughes L."/>
            <person name="Hurhula B."/>
            <person name="Husby M.E."/>
            <person name="Kamat A."/>
            <person name="Kanga B."/>
            <person name="Kashin S."/>
            <person name="Khazanovich D."/>
            <person name="Kisner P."/>
            <person name="Lance K."/>
            <person name="Lara M."/>
            <person name="Lee W."/>
            <person name="Lennon N."/>
            <person name="Letendre F."/>
            <person name="LeVine R."/>
            <person name="Lipovsky A."/>
            <person name="Liu X."/>
            <person name="Liu J."/>
            <person name="Liu S."/>
            <person name="Lokyitsang T."/>
            <person name="Lokyitsang Y."/>
            <person name="Lubonja R."/>
            <person name="Lui A."/>
            <person name="MacDonald P."/>
            <person name="Magnisalis V."/>
            <person name="Maru K."/>
            <person name="Matthews C."/>
            <person name="McCusker W."/>
            <person name="McDonough S."/>
            <person name="Mehta T."/>
            <person name="Meldrim J."/>
            <person name="Meneus L."/>
            <person name="Mihai O."/>
            <person name="Mihalev A."/>
            <person name="Mihova T."/>
            <person name="Mittelman R."/>
            <person name="Mlenga V."/>
            <person name="Montmayeur A."/>
            <person name="Mulrain L."/>
            <person name="Navidi A."/>
            <person name="Naylor J."/>
            <person name="Negash T."/>
            <person name="Nguyen T."/>
            <person name="Nguyen N."/>
            <person name="Nicol R."/>
            <person name="Norbu C."/>
            <person name="Norbu N."/>
            <person name="Novod N."/>
            <person name="O'Neill B."/>
            <person name="Osman S."/>
            <person name="Markiewicz E."/>
            <person name="Oyono O.L."/>
            <person name="Patti C."/>
            <person name="Phunkhang P."/>
            <person name="Pierre F."/>
            <person name="Priest M."/>
            <person name="Raghuraman S."/>
            <person name="Rege F."/>
            <person name="Reyes R."/>
            <person name="Rise C."/>
            <person name="Rogov P."/>
            <person name="Ross K."/>
            <person name="Ryan E."/>
            <person name="Settipalli S."/>
            <person name="Shea T."/>
            <person name="Sherpa N."/>
            <person name="Shi L."/>
            <person name="Shih D."/>
            <person name="Sparrow T."/>
            <person name="Spaulding J."/>
            <person name="Stalker J."/>
            <person name="Stange-Thomann N."/>
            <person name="Stavropoulos S."/>
            <person name="Stone C."/>
            <person name="Strader C."/>
            <person name="Tesfaye S."/>
            <person name="Thomson T."/>
            <person name="Thoulutsang Y."/>
            <person name="Thoulutsang D."/>
            <person name="Topham K."/>
            <person name="Topping I."/>
            <person name="Tsamla T."/>
            <person name="Vassiliev H."/>
            <person name="Vo A."/>
            <person name="Wangchuk T."/>
            <person name="Wangdi T."/>
            <person name="Weiand M."/>
            <person name="Wilkinson J."/>
            <person name="Wilson A."/>
            <person name="Yadav S."/>
            <person name="Young G."/>
            <person name="Yu Q."/>
            <person name="Zembek L."/>
            <person name="Zhong D."/>
            <person name="Zimmer A."/>
            <person name="Zwirko Z."/>
            <person name="Jaffe D.B."/>
            <person name="Alvarez P."/>
            <person name="Brockman W."/>
            <person name="Butler J."/>
            <person name="Chin C."/>
            <person name="Gnerre S."/>
            <person name="Grabherr M."/>
            <person name="Kleber M."/>
            <person name="Mauceli E."/>
            <person name="MacCallum I."/>
        </authorList>
    </citation>
    <scope>NUCLEOTIDE SEQUENCE [LARGE SCALE GENOMIC DNA]</scope>
    <source>
        <strain evidence="2">Tucson 14030-0811.24</strain>
    </source>
</reference>
<name>A0A0Q9WTJ9_DROWI</name>
<protein>
    <submittedName>
        <fullName evidence="1">Uncharacterized protein</fullName>
    </submittedName>
</protein>